<accession>A0A1H2PU45</accession>
<evidence type="ECO:0000313" key="2">
    <source>
        <dbReference type="Proteomes" id="UP000243719"/>
    </source>
</evidence>
<evidence type="ECO:0008006" key="3">
    <source>
        <dbReference type="Google" id="ProtNLM"/>
    </source>
</evidence>
<reference evidence="2" key="1">
    <citation type="submission" date="2016-09" db="EMBL/GenBank/DDBJ databases">
        <authorList>
            <person name="Varghese N."/>
            <person name="Submissions S."/>
        </authorList>
    </citation>
    <scope>NUCLEOTIDE SEQUENCE [LARGE SCALE GENOMIC DNA]</scope>
    <source>
        <strain evidence="2">JS23</strain>
    </source>
</reference>
<keyword evidence="2" id="KW-1185">Reference proteome</keyword>
<dbReference type="SUPFAM" id="SSF54001">
    <property type="entry name" value="Cysteine proteinases"/>
    <property type="match status" value="1"/>
</dbReference>
<dbReference type="EMBL" id="FNLO01000009">
    <property type="protein sequence ID" value="SDV49829.1"/>
    <property type="molecule type" value="Genomic_DNA"/>
</dbReference>
<protein>
    <recommendedName>
        <fullName evidence="3">NlpC/P60 domain-containing protein</fullName>
    </recommendedName>
</protein>
<dbReference type="InterPro" id="IPR038765">
    <property type="entry name" value="Papain-like_cys_pep_sf"/>
</dbReference>
<dbReference type="RefSeq" id="WP_091910378.1">
    <property type="nucleotide sequence ID" value="NZ_FNLO01000009.1"/>
</dbReference>
<sequence>MNASDAAQYIGKRWEAGARGPDAWDCWGLLLHVQREHFGLALPELPGTEMQTRAVYQGKLVTGEWELIDRPEHGAGALLRGGREPHVGVWLAIEGGGVLHALEGFGVIWTPGRDLRRLGYSRTRYHRFIA</sequence>
<gene>
    <name evidence="1" type="ORF">SAMN05216551_109174</name>
</gene>
<dbReference type="OrthoDB" id="9807055at2"/>
<dbReference type="AlphaFoldDB" id="A0A1H2PU45"/>
<organism evidence="1 2">
    <name type="scientific">Chitinasiproducens palmae</name>
    <dbReference type="NCBI Taxonomy" id="1770053"/>
    <lineage>
        <taxon>Bacteria</taxon>
        <taxon>Pseudomonadati</taxon>
        <taxon>Pseudomonadota</taxon>
        <taxon>Betaproteobacteria</taxon>
        <taxon>Burkholderiales</taxon>
        <taxon>Burkholderiaceae</taxon>
        <taxon>Chitinasiproducens</taxon>
    </lineage>
</organism>
<name>A0A1H2PU45_9BURK</name>
<evidence type="ECO:0000313" key="1">
    <source>
        <dbReference type="EMBL" id="SDV49829.1"/>
    </source>
</evidence>
<dbReference type="STRING" id="1770053.SAMN05216551_109174"/>
<dbReference type="Proteomes" id="UP000243719">
    <property type="component" value="Unassembled WGS sequence"/>
</dbReference>
<proteinExistence type="predicted"/>
<dbReference type="Gene3D" id="3.90.1720.10">
    <property type="entry name" value="endopeptidase domain like (from Nostoc punctiforme)"/>
    <property type="match status" value="1"/>
</dbReference>